<dbReference type="GO" id="GO:0004674">
    <property type="term" value="F:protein serine/threonine kinase activity"/>
    <property type="evidence" value="ECO:0007669"/>
    <property type="project" value="UniProtKB-KW"/>
</dbReference>
<sequence>MFLPLVISAKTLITTAKFKPIGKKYRYQYYYLETFWIIADKIKYLIFISFSRVPYFFFLFSMSTKEGILIKQGGRVRNWKKRLFKLEGSELCYYSGSKKKGSINLNNAIRVEADPTFKKKYCFKIEVATPNKRVYHMLGESNEDVNSWVEAINNIRNPQIHESINQNTSTVQQQIYNNKEKTGQIHPKNSNKFDELKISYETFDDGVFEIKRSYIPSTNETFSMIYVNYGLSSFSESNIKFLHKVLDNPIPFCTKSYQIIPRNYSSFSPPITYDEETDQKSFNVLTDHLTNETIFHLLQTSGKMSLDSIKFYISEVLIALQYLLSQNACFTIILPYNIFLDDHGHIKMLALDLYNITANERVLDKNTRLLAEYTAPEIFDTCNFSIESNVWNIGVIMYEMFTLMPPFYGSSPEEVIERIKRDDVNFQKSEFQSNGNDDDFQLIDLLKKMLHKNPNQRISLDDVMSHPFFNDINWNDVKNGKIDSPNRPRLDDRAYEFDPTRIIWKNA</sequence>
<dbReference type="RefSeq" id="XP_068370340.1">
    <property type="nucleotide sequence ID" value="XM_068513626.1"/>
</dbReference>
<evidence type="ECO:0000313" key="11">
    <source>
        <dbReference type="Proteomes" id="UP000179807"/>
    </source>
</evidence>
<dbReference type="FunFam" id="2.30.29.30:FF:000286">
    <property type="entry name" value="PH-protein kinase domain containing protein"/>
    <property type="match status" value="1"/>
</dbReference>
<evidence type="ECO:0000259" key="7">
    <source>
        <dbReference type="PROSITE" id="PS50003"/>
    </source>
</evidence>
<protein>
    <recommendedName>
        <fullName evidence="12">AGC family protein kinase</fullName>
    </recommendedName>
</protein>
<dbReference type="Pfam" id="PF00069">
    <property type="entry name" value="Pkinase"/>
    <property type="match status" value="1"/>
</dbReference>
<keyword evidence="11" id="KW-1185">Reference proteome</keyword>
<dbReference type="SUPFAM" id="SSF56112">
    <property type="entry name" value="Protein kinase-like (PK-like)"/>
    <property type="match status" value="1"/>
</dbReference>
<dbReference type="Gene3D" id="1.10.510.10">
    <property type="entry name" value="Transferase(Phosphotransferase) domain 1"/>
    <property type="match status" value="1"/>
</dbReference>
<keyword evidence="5" id="KW-0418">Kinase</keyword>
<evidence type="ECO:0000256" key="5">
    <source>
        <dbReference type="ARBA" id="ARBA00022777"/>
    </source>
</evidence>
<dbReference type="GO" id="GO:0005524">
    <property type="term" value="F:ATP binding"/>
    <property type="evidence" value="ECO:0007669"/>
    <property type="project" value="UniProtKB-KW"/>
</dbReference>
<proteinExistence type="inferred from homology"/>
<dbReference type="AlphaFoldDB" id="A0A1J4L5E2"/>
<dbReference type="PROSITE" id="PS51285">
    <property type="entry name" value="AGC_KINASE_CTER"/>
    <property type="match status" value="1"/>
</dbReference>
<organism evidence="10 11">
    <name type="scientific">Tritrichomonas foetus</name>
    <dbReference type="NCBI Taxonomy" id="1144522"/>
    <lineage>
        <taxon>Eukaryota</taxon>
        <taxon>Metamonada</taxon>
        <taxon>Parabasalia</taxon>
        <taxon>Tritrichomonadida</taxon>
        <taxon>Tritrichomonadidae</taxon>
        <taxon>Tritrichomonas</taxon>
    </lineage>
</organism>
<dbReference type="PANTHER" id="PTHR24351">
    <property type="entry name" value="RIBOSOMAL PROTEIN S6 KINASE"/>
    <property type="match status" value="1"/>
</dbReference>
<dbReference type="Pfam" id="PF00169">
    <property type="entry name" value="PH"/>
    <property type="match status" value="1"/>
</dbReference>
<feature type="domain" description="AGC-kinase C-terminal" evidence="9">
    <location>
        <begin position="470"/>
        <end position="507"/>
    </location>
</feature>
<accession>A0A1J4L5E2</accession>
<dbReference type="SMART" id="SM00233">
    <property type="entry name" value="PH"/>
    <property type="match status" value="1"/>
</dbReference>
<dbReference type="InterPro" id="IPR001849">
    <property type="entry name" value="PH_domain"/>
</dbReference>
<reference evidence="10" key="1">
    <citation type="submission" date="2016-10" db="EMBL/GenBank/DDBJ databases">
        <authorList>
            <person name="Benchimol M."/>
            <person name="Almeida L.G."/>
            <person name="Vasconcelos A.T."/>
            <person name="Perreira-Neves A."/>
            <person name="Rosa I.A."/>
            <person name="Tasca T."/>
            <person name="Bogo M.R."/>
            <person name="de Souza W."/>
        </authorList>
    </citation>
    <scope>NUCLEOTIDE SEQUENCE [LARGE SCALE GENOMIC DNA]</scope>
    <source>
        <strain evidence="10">K</strain>
    </source>
</reference>
<dbReference type="Gene3D" id="2.30.29.30">
    <property type="entry name" value="Pleckstrin-homology domain (PH domain)/Phosphotyrosine-binding domain (PTB)"/>
    <property type="match status" value="1"/>
</dbReference>
<dbReference type="Proteomes" id="UP000179807">
    <property type="component" value="Unassembled WGS sequence"/>
</dbReference>
<feature type="domain" description="PH" evidence="7">
    <location>
        <begin position="62"/>
        <end position="157"/>
    </location>
</feature>
<dbReference type="OrthoDB" id="185175at2759"/>
<evidence type="ECO:0008006" key="12">
    <source>
        <dbReference type="Google" id="ProtNLM"/>
    </source>
</evidence>
<dbReference type="InterPro" id="IPR011009">
    <property type="entry name" value="Kinase-like_dom_sf"/>
</dbReference>
<evidence type="ECO:0000259" key="8">
    <source>
        <dbReference type="PROSITE" id="PS50011"/>
    </source>
</evidence>
<evidence type="ECO:0000256" key="6">
    <source>
        <dbReference type="ARBA" id="ARBA00022840"/>
    </source>
</evidence>
<evidence type="ECO:0000256" key="1">
    <source>
        <dbReference type="ARBA" id="ARBA00006935"/>
    </source>
</evidence>
<keyword evidence="3" id="KW-0808">Transferase</keyword>
<dbReference type="PROSITE" id="PS50011">
    <property type="entry name" value="PROTEIN_KINASE_DOM"/>
    <property type="match status" value="1"/>
</dbReference>
<keyword evidence="6" id="KW-0067">ATP-binding</keyword>
<name>A0A1J4L5E2_9EUKA</name>
<evidence type="ECO:0000256" key="3">
    <source>
        <dbReference type="ARBA" id="ARBA00022679"/>
    </source>
</evidence>
<dbReference type="VEuPathDB" id="TrichDB:TRFO_41190"/>
<dbReference type="InterPro" id="IPR000961">
    <property type="entry name" value="AGC-kinase_C"/>
</dbReference>
<keyword evidence="4" id="KW-0547">Nucleotide-binding</keyword>
<dbReference type="InterPro" id="IPR000719">
    <property type="entry name" value="Prot_kinase_dom"/>
</dbReference>
<dbReference type="EMBL" id="MLAK01000025">
    <property type="protein sequence ID" value="OHT17204.1"/>
    <property type="molecule type" value="Genomic_DNA"/>
</dbReference>
<dbReference type="SMART" id="SM00220">
    <property type="entry name" value="S_TKc"/>
    <property type="match status" value="1"/>
</dbReference>
<evidence type="ECO:0000256" key="2">
    <source>
        <dbReference type="ARBA" id="ARBA00022527"/>
    </source>
</evidence>
<comment type="similarity">
    <text evidence="1">Belongs to the protein kinase superfamily. AGC Ser/Thr protein kinase family. RAC subfamily.</text>
</comment>
<keyword evidence="2" id="KW-0723">Serine/threonine-protein kinase</keyword>
<dbReference type="GeneID" id="94848330"/>
<comment type="caution">
    <text evidence="10">The sequence shown here is derived from an EMBL/GenBank/DDBJ whole genome shotgun (WGS) entry which is preliminary data.</text>
</comment>
<feature type="domain" description="Protein kinase" evidence="8">
    <location>
        <begin position="193"/>
        <end position="469"/>
    </location>
</feature>
<evidence type="ECO:0000313" key="10">
    <source>
        <dbReference type="EMBL" id="OHT17204.1"/>
    </source>
</evidence>
<dbReference type="InterPro" id="IPR011993">
    <property type="entry name" value="PH-like_dom_sf"/>
</dbReference>
<dbReference type="SUPFAM" id="SSF50729">
    <property type="entry name" value="PH domain-like"/>
    <property type="match status" value="1"/>
</dbReference>
<gene>
    <name evidence="10" type="ORF">TRFO_41190</name>
</gene>
<dbReference type="PROSITE" id="PS50003">
    <property type="entry name" value="PH_DOMAIN"/>
    <property type="match status" value="1"/>
</dbReference>
<evidence type="ECO:0000259" key="9">
    <source>
        <dbReference type="PROSITE" id="PS51285"/>
    </source>
</evidence>
<evidence type="ECO:0000256" key="4">
    <source>
        <dbReference type="ARBA" id="ARBA00022741"/>
    </source>
</evidence>